<sequence length="266" mass="28906">METFQIVILALIQGITEFLPISSSAHLILPNQVLGWPDQGLAFDVAVHFGSLMAVLIYFRKDVWHLICDGLGGFKTGQFSDEGRLAWLIVLATIPAGLVGLAFKDFIETHLRSSAVIAATTIIFGLLLWWADVYGKRLDGLSKLNWKKALMIGAAQALALIPGTSRSGITMTAGLMLGMKREAAARFSFLMSIPVIALSALLLTLELLDTQAVPWGSIFLGVILSGISAYLCIHFFLQFISRIGMAPFAIYRLLLGAVLIWLIVSA</sequence>
<keyword evidence="7 14" id="KW-0378">Hydrolase</keyword>
<dbReference type="GO" id="GO:0046677">
    <property type="term" value="P:response to antibiotic"/>
    <property type="evidence" value="ECO:0007669"/>
    <property type="project" value="UniProtKB-UniRule"/>
</dbReference>
<feature type="transmembrane region" description="Helical" evidence="14">
    <location>
        <begin position="85"/>
        <end position="103"/>
    </location>
</feature>
<dbReference type="EMBL" id="CP019650">
    <property type="protein sequence ID" value="AQQ68015.1"/>
    <property type="molecule type" value="Genomic_DNA"/>
</dbReference>
<dbReference type="NCBIfam" id="TIGR00753">
    <property type="entry name" value="undec_PP_bacA"/>
    <property type="match status" value="1"/>
</dbReference>
<organism evidence="15 16">
    <name type="scientific">Microbulbifer agarilyticus</name>
    <dbReference type="NCBI Taxonomy" id="260552"/>
    <lineage>
        <taxon>Bacteria</taxon>
        <taxon>Pseudomonadati</taxon>
        <taxon>Pseudomonadota</taxon>
        <taxon>Gammaproteobacteria</taxon>
        <taxon>Cellvibrionales</taxon>
        <taxon>Microbulbiferaceae</taxon>
        <taxon>Microbulbifer</taxon>
    </lineage>
</organism>
<keyword evidence="14" id="KW-0961">Cell wall biogenesis/degradation</keyword>
<name>A0A1Q2M5J9_9GAMM</name>
<evidence type="ECO:0000256" key="1">
    <source>
        <dbReference type="ARBA" id="ARBA00004651"/>
    </source>
</evidence>
<comment type="miscellaneous">
    <text evidence="14">Bacitracin is thought to be involved in the inhibition of peptidoglycan synthesis by sequestering undecaprenyl diphosphate, thereby reducing the pool of lipid carrier available.</text>
</comment>
<dbReference type="Proteomes" id="UP000188219">
    <property type="component" value="Chromosome"/>
</dbReference>
<keyword evidence="6 14" id="KW-0812">Transmembrane</keyword>
<dbReference type="EC" id="3.6.1.27" evidence="3 14"/>
<dbReference type="PANTHER" id="PTHR30622">
    <property type="entry name" value="UNDECAPRENYL-DIPHOSPHATASE"/>
    <property type="match status" value="1"/>
</dbReference>
<dbReference type="GO" id="GO:0050380">
    <property type="term" value="F:undecaprenyl-diphosphatase activity"/>
    <property type="evidence" value="ECO:0007669"/>
    <property type="project" value="UniProtKB-UniRule"/>
</dbReference>
<comment type="function">
    <text evidence="14">Catalyzes the dephosphorylation of undecaprenyl diphosphate (UPP). Confers resistance to bacitracin.</text>
</comment>
<evidence type="ECO:0000256" key="11">
    <source>
        <dbReference type="ARBA" id="ARBA00032707"/>
    </source>
</evidence>
<keyword evidence="16" id="KW-1185">Reference proteome</keyword>
<dbReference type="AlphaFoldDB" id="A0A1Q2M5J9"/>
<dbReference type="GO" id="GO:0071555">
    <property type="term" value="P:cell wall organization"/>
    <property type="evidence" value="ECO:0007669"/>
    <property type="project" value="UniProtKB-KW"/>
</dbReference>
<dbReference type="eggNOG" id="COG1968">
    <property type="taxonomic scope" value="Bacteria"/>
</dbReference>
<feature type="transmembrane region" description="Helical" evidence="14">
    <location>
        <begin position="6"/>
        <end position="29"/>
    </location>
</feature>
<dbReference type="GO" id="GO:0009252">
    <property type="term" value="P:peptidoglycan biosynthetic process"/>
    <property type="evidence" value="ECO:0007669"/>
    <property type="project" value="UniProtKB-KW"/>
</dbReference>
<evidence type="ECO:0000256" key="10">
    <source>
        <dbReference type="ARBA" id="ARBA00023251"/>
    </source>
</evidence>
<feature type="transmembrane region" description="Helical" evidence="14">
    <location>
        <begin position="189"/>
        <end position="208"/>
    </location>
</feature>
<evidence type="ECO:0000256" key="4">
    <source>
        <dbReference type="ARBA" id="ARBA00021581"/>
    </source>
</evidence>
<dbReference type="GO" id="GO:0005886">
    <property type="term" value="C:plasma membrane"/>
    <property type="evidence" value="ECO:0007669"/>
    <property type="project" value="UniProtKB-SubCell"/>
</dbReference>
<evidence type="ECO:0000256" key="3">
    <source>
        <dbReference type="ARBA" id="ARBA00012374"/>
    </source>
</evidence>
<dbReference type="KEGG" id="maga:Mag101_10485"/>
<feature type="transmembrane region" description="Helical" evidence="14">
    <location>
        <begin position="214"/>
        <end position="237"/>
    </location>
</feature>
<keyword evidence="8 14" id="KW-1133">Transmembrane helix</keyword>
<evidence type="ECO:0000256" key="9">
    <source>
        <dbReference type="ARBA" id="ARBA00023136"/>
    </source>
</evidence>
<comment type="subcellular location">
    <subcellularLocation>
        <location evidence="1 14">Cell membrane</location>
        <topology evidence="1 14">Multi-pass membrane protein</topology>
    </subcellularLocation>
</comment>
<dbReference type="Pfam" id="PF02673">
    <property type="entry name" value="BacA"/>
    <property type="match status" value="1"/>
</dbReference>
<evidence type="ECO:0000313" key="16">
    <source>
        <dbReference type="Proteomes" id="UP000188219"/>
    </source>
</evidence>
<dbReference type="PANTHER" id="PTHR30622:SF4">
    <property type="entry name" value="UNDECAPRENYL-DIPHOSPHATASE"/>
    <property type="match status" value="1"/>
</dbReference>
<feature type="transmembrane region" description="Helical" evidence="14">
    <location>
        <begin position="151"/>
        <end position="177"/>
    </location>
</feature>
<feature type="transmembrane region" description="Helical" evidence="14">
    <location>
        <begin position="244"/>
        <end position="264"/>
    </location>
</feature>
<gene>
    <name evidence="14" type="primary">uppP</name>
    <name evidence="15" type="ORF">Mag101_10485</name>
</gene>
<reference evidence="15" key="1">
    <citation type="submission" date="2017-02" db="EMBL/GenBank/DDBJ databases">
        <title>Genome of Microbulbifer agarilyticus GP101.</title>
        <authorList>
            <person name="Jung J."/>
            <person name="Bae S.S."/>
            <person name="Baek K."/>
        </authorList>
    </citation>
    <scope>NUCLEOTIDE SEQUENCE [LARGE SCALE GENOMIC DNA]</scope>
    <source>
        <strain evidence="15">GP101</strain>
    </source>
</reference>
<comment type="similarity">
    <text evidence="2 14">Belongs to the UppP family.</text>
</comment>
<evidence type="ECO:0000256" key="7">
    <source>
        <dbReference type="ARBA" id="ARBA00022801"/>
    </source>
</evidence>
<dbReference type="STRING" id="260552.Mag101_10485"/>
<keyword evidence="9 14" id="KW-0472">Membrane</keyword>
<evidence type="ECO:0000256" key="14">
    <source>
        <dbReference type="HAMAP-Rule" id="MF_01006"/>
    </source>
</evidence>
<keyword evidence="14" id="KW-0133">Cell shape</keyword>
<proteinExistence type="inferred from homology"/>
<dbReference type="GO" id="GO:0008360">
    <property type="term" value="P:regulation of cell shape"/>
    <property type="evidence" value="ECO:0007669"/>
    <property type="project" value="UniProtKB-KW"/>
</dbReference>
<feature type="transmembrane region" description="Helical" evidence="14">
    <location>
        <begin position="115"/>
        <end position="131"/>
    </location>
</feature>
<evidence type="ECO:0000256" key="8">
    <source>
        <dbReference type="ARBA" id="ARBA00022989"/>
    </source>
</evidence>
<accession>A0A1Q2M5J9</accession>
<dbReference type="RefSeq" id="WP_077404466.1">
    <property type="nucleotide sequence ID" value="NZ_CP019650.1"/>
</dbReference>
<evidence type="ECO:0000256" key="13">
    <source>
        <dbReference type="ARBA" id="ARBA00047594"/>
    </source>
</evidence>
<dbReference type="OrthoDB" id="9808289at2"/>
<dbReference type="HAMAP" id="MF_01006">
    <property type="entry name" value="Undec_diphosphatase"/>
    <property type="match status" value="1"/>
</dbReference>
<keyword evidence="10 14" id="KW-0046">Antibiotic resistance</keyword>
<comment type="catalytic activity">
    <reaction evidence="13 14">
        <text>di-trans,octa-cis-undecaprenyl diphosphate + H2O = di-trans,octa-cis-undecaprenyl phosphate + phosphate + H(+)</text>
        <dbReference type="Rhea" id="RHEA:28094"/>
        <dbReference type="ChEBI" id="CHEBI:15377"/>
        <dbReference type="ChEBI" id="CHEBI:15378"/>
        <dbReference type="ChEBI" id="CHEBI:43474"/>
        <dbReference type="ChEBI" id="CHEBI:58405"/>
        <dbReference type="ChEBI" id="CHEBI:60392"/>
        <dbReference type="EC" id="3.6.1.27"/>
    </reaction>
</comment>
<evidence type="ECO:0000256" key="2">
    <source>
        <dbReference type="ARBA" id="ARBA00010621"/>
    </source>
</evidence>
<evidence type="ECO:0000256" key="6">
    <source>
        <dbReference type="ARBA" id="ARBA00022692"/>
    </source>
</evidence>
<dbReference type="NCBIfam" id="NF001393">
    <property type="entry name" value="PRK00281.2-4"/>
    <property type="match status" value="1"/>
</dbReference>
<protein>
    <recommendedName>
        <fullName evidence="4 14">Undecaprenyl-diphosphatase</fullName>
        <ecNumber evidence="3 14">3.6.1.27</ecNumber>
    </recommendedName>
    <alternativeName>
        <fullName evidence="12 14">Bacitracin resistance protein</fullName>
    </alternativeName>
    <alternativeName>
        <fullName evidence="11 14">Undecaprenyl pyrophosphate phosphatase</fullName>
    </alternativeName>
</protein>
<keyword evidence="14" id="KW-0573">Peptidoglycan synthesis</keyword>
<evidence type="ECO:0000256" key="12">
    <source>
        <dbReference type="ARBA" id="ARBA00032932"/>
    </source>
</evidence>
<keyword evidence="5 14" id="KW-1003">Cell membrane</keyword>
<evidence type="ECO:0000313" key="15">
    <source>
        <dbReference type="EMBL" id="AQQ68015.1"/>
    </source>
</evidence>
<dbReference type="InterPro" id="IPR003824">
    <property type="entry name" value="UppP"/>
</dbReference>
<evidence type="ECO:0000256" key="5">
    <source>
        <dbReference type="ARBA" id="ARBA00022475"/>
    </source>
</evidence>